<dbReference type="SUPFAM" id="SSF52540">
    <property type="entry name" value="P-loop containing nucleoside triphosphate hydrolases"/>
    <property type="match status" value="1"/>
</dbReference>
<reference evidence="12 13" key="1">
    <citation type="journal article" date="2016" name="Proc. Natl. Acad. Sci. U.S.A.">
        <title>Comparative genomics of biotechnologically important yeasts.</title>
        <authorList>
            <person name="Riley R."/>
            <person name="Haridas S."/>
            <person name="Wolfe K.H."/>
            <person name="Lopes M.R."/>
            <person name="Hittinger C.T."/>
            <person name="Goeker M."/>
            <person name="Salamov A.A."/>
            <person name="Wisecaver J.H."/>
            <person name="Long T.M."/>
            <person name="Calvey C.H."/>
            <person name="Aerts A.L."/>
            <person name="Barry K.W."/>
            <person name="Choi C."/>
            <person name="Clum A."/>
            <person name="Coughlan A.Y."/>
            <person name="Deshpande S."/>
            <person name="Douglass A.P."/>
            <person name="Hanson S.J."/>
            <person name="Klenk H.-P."/>
            <person name="LaButti K.M."/>
            <person name="Lapidus A."/>
            <person name="Lindquist E.A."/>
            <person name="Lipzen A.M."/>
            <person name="Meier-Kolthoff J.P."/>
            <person name="Ohm R.A."/>
            <person name="Otillar R.P."/>
            <person name="Pangilinan J.L."/>
            <person name="Peng Y."/>
            <person name="Rokas A."/>
            <person name="Rosa C.A."/>
            <person name="Scheuner C."/>
            <person name="Sibirny A.A."/>
            <person name="Slot J.C."/>
            <person name="Stielow J.B."/>
            <person name="Sun H."/>
            <person name="Kurtzman C.P."/>
            <person name="Blackwell M."/>
            <person name="Grigoriev I.V."/>
            <person name="Jeffries T.W."/>
        </authorList>
    </citation>
    <scope>NUCLEOTIDE SEQUENCE [LARGE SCALE GENOMIC DNA]</scope>
    <source>
        <strain evidence="12 13">NRRL Y-11557</strain>
    </source>
</reference>
<name>A0A1E3Q721_LIPST</name>
<evidence type="ECO:0000256" key="2">
    <source>
        <dbReference type="ARBA" id="ARBA00022741"/>
    </source>
</evidence>
<dbReference type="PROSITE" id="PS51192">
    <property type="entry name" value="HELICASE_ATP_BIND_1"/>
    <property type="match status" value="1"/>
</dbReference>
<keyword evidence="6" id="KW-0694">RNA-binding</keyword>
<evidence type="ECO:0000313" key="12">
    <source>
        <dbReference type="EMBL" id="ODQ73466.1"/>
    </source>
</evidence>
<evidence type="ECO:0000256" key="9">
    <source>
        <dbReference type="SAM" id="MobiDB-lite"/>
    </source>
</evidence>
<dbReference type="GO" id="GO:0003723">
    <property type="term" value="F:RNA binding"/>
    <property type="evidence" value="ECO:0007669"/>
    <property type="project" value="UniProtKB-KW"/>
</dbReference>
<dbReference type="Proteomes" id="UP000094385">
    <property type="component" value="Unassembled WGS sequence"/>
</dbReference>
<keyword evidence="4" id="KW-0347">Helicase</keyword>
<dbReference type="InterPro" id="IPR027417">
    <property type="entry name" value="P-loop_NTPase"/>
</dbReference>
<evidence type="ECO:0000313" key="13">
    <source>
        <dbReference type="Proteomes" id="UP000094385"/>
    </source>
</evidence>
<dbReference type="GO" id="GO:0016787">
    <property type="term" value="F:hydrolase activity"/>
    <property type="evidence" value="ECO:0007669"/>
    <property type="project" value="UniProtKB-KW"/>
</dbReference>
<dbReference type="Gene3D" id="3.40.50.300">
    <property type="entry name" value="P-loop containing nucleotide triphosphate hydrolases"/>
    <property type="match status" value="2"/>
</dbReference>
<dbReference type="GO" id="GO:0005829">
    <property type="term" value="C:cytosol"/>
    <property type="evidence" value="ECO:0007669"/>
    <property type="project" value="TreeGrafter"/>
</dbReference>
<evidence type="ECO:0000259" key="10">
    <source>
        <dbReference type="PROSITE" id="PS51192"/>
    </source>
</evidence>
<dbReference type="PROSITE" id="PS51194">
    <property type="entry name" value="HELICASE_CTER"/>
    <property type="match status" value="1"/>
</dbReference>
<keyword evidence="13" id="KW-1185">Reference proteome</keyword>
<evidence type="ECO:0000256" key="8">
    <source>
        <dbReference type="ARBA" id="ARBA00047984"/>
    </source>
</evidence>
<dbReference type="InterPro" id="IPR014001">
    <property type="entry name" value="Helicase_ATP-bd"/>
</dbReference>
<proteinExistence type="inferred from homology"/>
<dbReference type="OrthoDB" id="360161at2759"/>
<dbReference type="GO" id="GO:0048254">
    <property type="term" value="P:snoRNA localization"/>
    <property type="evidence" value="ECO:0007669"/>
    <property type="project" value="EnsemblFungi"/>
</dbReference>
<sequence>MDFFRLLSRGTKLDNTEAFTKNEKVVEDEDKITRSLDFFHTHSIPAPDVCEKKQKRESEPESHEPVIPYRKSKITGPDVPHPLTTFQDLAKRFQVSESLISRIKFPAPTQIQSEAIPGFLHDRDILASAPTGSGKTLAYVLSIAHILQKQQQNTTNGIKALILVPTKELAVQVLDAFTILTRGSTTLKVKVLTKSLLARLTSETGAKAGDVLIATPLRLVRALAVLDFDSLRHLVLDEVDKLFDPAFAPQTDDILAHLRGRTLQKTFLSATLPSSIETLALNLMTAPLRILISPGQAAATVAQKLTYAGSEAGKLLAIRQMLKTGELTPPVLIFVQSVERANALFHELVYDGVNVDVIHGERTETQRRAVVERFKKAEVWVLICTDVLARGIDVHGVNLVINYDVPQSAQAYIHRIGRTGRAGKQGKAVTFFTKDDVESVKIVINVMKESGCAVEEWMMRLGKVDKKTKKQLKRKPVERDNISTQPQKLKRKNHSKDKTNGAEKSAKEE</sequence>
<dbReference type="GO" id="GO:0003724">
    <property type="term" value="F:RNA helicase activity"/>
    <property type="evidence" value="ECO:0007669"/>
    <property type="project" value="UniProtKB-EC"/>
</dbReference>
<accession>A0A1E3Q721</accession>
<gene>
    <name evidence="12" type="ORF">LIPSTDRAFT_261515</name>
</gene>
<comment type="catalytic activity">
    <reaction evidence="8">
        <text>ATP + H2O = ADP + phosphate + H(+)</text>
        <dbReference type="Rhea" id="RHEA:13065"/>
        <dbReference type="ChEBI" id="CHEBI:15377"/>
        <dbReference type="ChEBI" id="CHEBI:15378"/>
        <dbReference type="ChEBI" id="CHEBI:30616"/>
        <dbReference type="ChEBI" id="CHEBI:43474"/>
        <dbReference type="ChEBI" id="CHEBI:456216"/>
        <dbReference type="EC" id="3.6.4.13"/>
    </reaction>
</comment>
<evidence type="ECO:0000259" key="11">
    <source>
        <dbReference type="PROSITE" id="PS51194"/>
    </source>
</evidence>
<dbReference type="STRING" id="675824.A0A1E3Q721"/>
<dbReference type="InterPro" id="IPR011545">
    <property type="entry name" value="DEAD/DEAH_box_helicase_dom"/>
</dbReference>
<dbReference type="PANTHER" id="PTHR47959">
    <property type="entry name" value="ATP-DEPENDENT RNA HELICASE RHLE-RELATED"/>
    <property type="match status" value="1"/>
</dbReference>
<evidence type="ECO:0000256" key="3">
    <source>
        <dbReference type="ARBA" id="ARBA00022801"/>
    </source>
</evidence>
<dbReference type="GO" id="GO:0000472">
    <property type="term" value="P:endonucleolytic cleavage to generate mature 5'-end of SSU-rRNA from (SSU-rRNA, 5.8S rRNA, LSU-rRNA)"/>
    <property type="evidence" value="ECO:0007669"/>
    <property type="project" value="EnsemblFungi"/>
</dbReference>
<dbReference type="SMART" id="SM00487">
    <property type="entry name" value="DEXDc"/>
    <property type="match status" value="1"/>
</dbReference>
<evidence type="ECO:0000256" key="6">
    <source>
        <dbReference type="ARBA" id="ARBA00022884"/>
    </source>
</evidence>
<dbReference type="GO" id="GO:0000447">
    <property type="term" value="P:endonucleolytic cleavage in ITS1 to separate SSU-rRNA from 5.8S rRNA and LSU-rRNA from tricistronic rRNA transcript (SSU-rRNA, 5.8S rRNA, LSU-rRNA)"/>
    <property type="evidence" value="ECO:0007669"/>
    <property type="project" value="EnsemblFungi"/>
</dbReference>
<protein>
    <recommendedName>
        <fullName evidence="1">RNA helicase</fullName>
        <ecNumber evidence="1">3.6.4.13</ecNumber>
    </recommendedName>
</protein>
<dbReference type="EC" id="3.6.4.13" evidence="1"/>
<feature type="region of interest" description="Disordered" evidence="9">
    <location>
        <begin position="466"/>
        <end position="509"/>
    </location>
</feature>
<dbReference type="GO" id="GO:0032040">
    <property type="term" value="C:small-subunit processome"/>
    <property type="evidence" value="ECO:0007669"/>
    <property type="project" value="EnsemblFungi"/>
</dbReference>
<keyword evidence="5" id="KW-0067">ATP-binding</keyword>
<evidence type="ECO:0000256" key="7">
    <source>
        <dbReference type="ARBA" id="ARBA00024355"/>
    </source>
</evidence>
<evidence type="ECO:0000256" key="1">
    <source>
        <dbReference type="ARBA" id="ARBA00012552"/>
    </source>
</evidence>
<evidence type="ECO:0000256" key="5">
    <source>
        <dbReference type="ARBA" id="ARBA00022840"/>
    </source>
</evidence>
<dbReference type="GO" id="GO:0000480">
    <property type="term" value="P:endonucleolytic cleavage in 5'-ETS of tricistronic rRNA transcript (SSU-rRNA, 5.8S rRNA, LSU-rRNA)"/>
    <property type="evidence" value="ECO:0007669"/>
    <property type="project" value="EnsemblFungi"/>
</dbReference>
<dbReference type="CDD" id="cd18787">
    <property type="entry name" value="SF2_C_DEAD"/>
    <property type="match status" value="1"/>
</dbReference>
<organism evidence="12 13">
    <name type="scientific">Lipomyces starkeyi NRRL Y-11557</name>
    <dbReference type="NCBI Taxonomy" id="675824"/>
    <lineage>
        <taxon>Eukaryota</taxon>
        <taxon>Fungi</taxon>
        <taxon>Dikarya</taxon>
        <taxon>Ascomycota</taxon>
        <taxon>Saccharomycotina</taxon>
        <taxon>Lipomycetes</taxon>
        <taxon>Lipomycetales</taxon>
        <taxon>Lipomycetaceae</taxon>
        <taxon>Lipomyces</taxon>
    </lineage>
</organism>
<feature type="domain" description="Helicase ATP-binding" evidence="10">
    <location>
        <begin position="116"/>
        <end position="290"/>
    </location>
</feature>
<feature type="domain" description="Helicase C-terminal" evidence="11">
    <location>
        <begin position="317"/>
        <end position="462"/>
    </location>
</feature>
<evidence type="ECO:0000256" key="4">
    <source>
        <dbReference type="ARBA" id="ARBA00022806"/>
    </source>
</evidence>
<dbReference type="Pfam" id="PF00271">
    <property type="entry name" value="Helicase_C"/>
    <property type="match status" value="1"/>
</dbReference>
<dbReference type="PANTHER" id="PTHR47959:SF15">
    <property type="entry name" value="RNA HELICASE"/>
    <property type="match status" value="1"/>
</dbReference>
<dbReference type="AlphaFoldDB" id="A0A1E3Q721"/>
<keyword evidence="2" id="KW-0547">Nucleotide-binding</keyword>
<dbReference type="SMART" id="SM00490">
    <property type="entry name" value="HELICc"/>
    <property type="match status" value="1"/>
</dbReference>
<dbReference type="Pfam" id="PF00270">
    <property type="entry name" value="DEAD"/>
    <property type="match status" value="1"/>
</dbReference>
<keyword evidence="3" id="KW-0378">Hydrolase</keyword>
<dbReference type="GO" id="GO:0005524">
    <property type="term" value="F:ATP binding"/>
    <property type="evidence" value="ECO:0007669"/>
    <property type="project" value="UniProtKB-KW"/>
</dbReference>
<dbReference type="InterPro" id="IPR001650">
    <property type="entry name" value="Helicase_C-like"/>
</dbReference>
<feature type="compositionally biased region" description="Basic and acidic residues" evidence="9">
    <location>
        <begin position="496"/>
        <end position="509"/>
    </location>
</feature>
<dbReference type="EMBL" id="KV454293">
    <property type="protein sequence ID" value="ODQ73466.1"/>
    <property type="molecule type" value="Genomic_DNA"/>
</dbReference>
<dbReference type="InterPro" id="IPR050079">
    <property type="entry name" value="DEAD_box_RNA_helicase"/>
</dbReference>
<comment type="similarity">
    <text evidence="7">Belongs to the DEAD box helicase family. DDX52/ROK1 subfamily.</text>
</comment>